<name>A0A832VZP5_9EURY</name>
<dbReference type="Proteomes" id="UP000600363">
    <property type="component" value="Unassembled WGS sequence"/>
</dbReference>
<evidence type="ECO:0000313" key="4">
    <source>
        <dbReference type="Proteomes" id="UP000600363"/>
    </source>
</evidence>
<accession>A0A832VZP5</accession>
<organism evidence="3 4">
    <name type="scientific">Methermicoccus shengliensis</name>
    <dbReference type="NCBI Taxonomy" id="660064"/>
    <lineage>
        <taxon>Archaea</taxon>
        <taxon>Methanobacteriati</taxon>
        <taxon>Methanobacteriota</taxon>
        <taxon>Stenosarchaea group</taxon>
        <taxon>Methanomicrobia</taxon>
        <taxon>Methanosarcinales</taxon>
        <taxon>Methermicoccaceae</taxon>
        <taxon>Methermicoccus</taxon>
    </lineage>
</organism>
<dbReference type="GO" id="GO:0003677">
    <property type="term" value="F:DNA binding"/>
    <property type="evidence" value="ECO:0007669"/>
    <property type="project" value="UniProtKB-KW"/>
</dbReference>
<evidence type="ECO:0000313" key="3">
    <source>
        <dbReference type="EMBL" id="HIH69545.1"/>
    </source>
</evidence>
<feature type="domain" description="Cas12f1-like TNB" evidence="2">
    <location>
        <begin position="49"/>
        <end position="113"/>
    </location>
</feature>
<evidence type="ECO:0000259" key="2">
    <source>
        <dbReference type="Pfam" id="PF07282"/>
    </source>
</evidence>
<dbReference type="AlphaFoldDB" id="A0A832VZP5"/>
<gene>
    <name evidence="3" type="primary">tnpB</name>
    <name evidence="3" type="ORF">HA299_02825</name>
</gene>
<dbReference type="NCBIfam" id="NF040570">
    <property type="entry name" value="guided_TnpB"/>
    <property type="match status" value="1"/>
</dbReference>
<dbReference type="NCBIfam" id="TIGR01766">
    <property type="entry name" value="IS200/IS605 family accessory protein TnpB-like domain"/>
    <property type="match status" value="1"/>
</dbReference>
<dbReference type="RefSeq" id="WP_052353321.1">
    <property type="nucleotide sequence ID" value="NZ_DUIH01000011.1"/>
</dbReference>
<evidence type="ECO:0000256" key="1">
    <source>
        <dbReference type="ARBA" id="ARBA00023125"/>
    </source>
</evidence>
<comment type="caution">
    <text evidence="3">The sequence shown here is derived from an EMBL/GenBank/DDBJ whole genome shotgun (WGS) entry which is preliminary data.</text>
</comment>
<dbReference type="EMBL" id="DUIH01000011">
    <property type="protein sequence ID" value="HIH69545.1"/>
    <property type="molecule type" value="Genomic_DNA"/>
</dbReference>
<sequence length="113" mass="12703">MNNELHKIAKDIVDEAEKHNAIIAIGNLNGVRNNNKGRKVNRKVNSIPFYRLKEYIKYKAMERGIAVIEVPEYNTSKQCSRCGSMNTERPSQGVFICEDCGYQVNAGINGAKN</sequence>
<dbReference type="InterPro" id="IPR010095">
    <property type="entry name" value="Cas12f1-like_TNB"/>
</dbReference>
<keyword evidence="1" id="KW-0238">DNA-binding</keyword>
<reference evidence="3" key="1">
    <citation type="journal article" date="2020" name="bioRxiv">
        <title>A rank-normalized archaeal taxonomy based on genome phylogeny resolves widespread incomplete and uneven classifications.</title>
        <authorList>
            <person name="Rinke C."/>
            <person name="Chuvochina M."/>
            <person name="Mussig A.J."/>
            <person name="Chaumeil P.-A."/>
            <person name="Waite D.W."/>
            <person name="Whitman W.B."/>
            <person name="Parks D.H."/>
            <person name="Hugenholtz P."/>
        </authorList>
    </citation>
    <scope>NUCLEOTIDE SEQUENCE</scope>
    <source>
        <strain evidence="3">UBA12518</strain>
    </source>
</reference>
<proteinExistence type="predicted"/>
<dbReference type="Pfam" id="PF07282">
    <property type="entry name" value="Cas12f1-like_TNB"/>
    <property type="match status" value="1"/>
</dbReference>
<protein>
    <submittedName>
        <fullName evidence="3">IS200/IS605 family element transposase accessory protein TnpB</fullName>
    </submittedName>
</protein>